<dbReference type="Gene3D" id="2.10.260.10">
    <property type="match status" value="1"/>
</dbReference>
<comment type="caution">
    <text evidence="3">The sequence shown here is derived from an EMBL/GenBank/DDBJ whole genome shotgun (WGS) entry which is preliminary data.</text>
</comment>
<keyword evidence="4" id="KW-1185">Reference proteome</keyword>
<dbReference type="InterPro" id="IPR037914">
    <property type="entry name" value="SpoVT-AbrB_sf"/>
</dbReference>
<organism evidence="3 4">
    <name type="scientific">Metabacillus halosaccharovorans</name>
    <dbReference type="NCBI Taxonomy" id="930124"/>
    <lineage>
        <taxon>Bacteria</taxon>
        <taxon>Bacillati</taxon>
        <taxon>Bacillota</taxon>
        <taxon>Bacilli</taxon>
        <taxon>Bacillales</taxon>
        <taxon>Bacillaceae</taxon>
        <taxon>Metabacillus</taxon>
    </lineage>
</organism>
<reference evidence="3 4" key="1">
    <citation type="submission" date="2022-10" db="EMBL/GenBank/DDBJ databases">
        <title>Draft genome assembly of moderately radiation resistant bacterium Metabacillus halosaccharovorans.</title>
        <authorList>
            <person name="Pal S."/>
            <person name="Gopinathan A."/>
        </authorList>
    </citation>
    <scope>NUCLEOTIDE SEQUENCE [LARGE SCALE GENOMIC DNA]</scope>
    <source>
        <strain evidence="3 4">VITHBRA001</strain>
    </source>
</reference>
<protein>
    <submittedName>
        <fullName evidence="3">AbrB/MazE/SpoVT family DNA-binding domain-containing protein</fullName>
    </submittedName>
</protein>
<evidence type="ECO:0000256" key="1">
    <source>
        <dbReference type="PROSITE-ProRule" id="PRU01076"/>
    </source>
</evidence>
<evidence type="ECO:0000259" key="2">
    <source>
        <dbReference type="PROSITE" id="PS51740"/>
    </source>
</evidence>
<dbReference type="GO" id="GO:0003677">
    <property type="term" value="F:DNA binding"/>
    <property type="evidence" value="ECO:0007669"/>
    <property type="project" value="UniProtKB-KW"/>
</dbReference>
<dbReference type="InterPro" id="IPR007159">
    <property type="entry name" value="SpoVT-AbrB_dom"/>
</dbReference>
<evidence type="ECO:0000313" key="3">
    <source>
        <dbReference type="EMBL" id="MCV9887028.1"/>
    </source>
</evidence>
<gene>
    <name evidence="3" type="ORF">OIH86_15415</name>
</gene>
<dbReference type="Pfam" id="PF04014">
    <property type="entry name" value="MazE_antitoxin"/>
    <property type="match status" value="1"/>
</dbReference>
<dbReference type="PROSITE" id="PS51740">
    <property type="entry name" value="SPOVT_ABRB"/>
    <property type="match status" value="1"/>
</dbReference>
<name>A0ABT3DIZ5_9BACI</name>
<evidence type="ECO:0000313" key="4">
    <source>
        <dbReference type="Proteomes" id="UP001526147"/>
    </source>
</evidence>
<proteinExistence type="predicted"/>
<feature type="domain" description="SpoVT-AbrB" evidence="2">
    <location>
        <begin position="4"/>
        <end position="51"/>
    </location>
</feature>
<sequence length="84" mass="9850">MQKVQVKNWGNSQAIRIPKNILEALNLDVDSLLEITVDKENKSIVLKMDDELTPYQKLMLKGSKTKERKQIVWDRLEEKEGFYS</sequence>
<dbReference type="RefSeq" id="WP_264143492.1">
    <property type="nucleotide sequence ID" value="NZ_JAOYEY010000043.1"/>
</dbReference>
<dbReference type="SMART" id="SM00966">
    <property type="entry name" value="SpoVT_AbrB"/>
    <property type="match status" value="1"/>
</dbReference>
<dbReference type="SUPFAM" id="SSF89447">
    <property type="entry name" value="AbrB/MazE/MraZ-like"/>
    <property type="match status" value="1"/>
</dbReference>
<dbReference type="EMBL" id="JAOYEY010000043">
    <property type="protein sequence ID" value="MCV9887028.1"/>
    <property type="molecule type" value="Genomic_DNA"/>
</dbReference>
<dbReference type="Proteomes" id="UP001526147">
    <property type="component" value="Unassembled WGS sequence"/>
</dbReference>
<keyword evidence="1 3" id="KW-0238">DNA-binding</keyword>
<accession>A0ABT3DIZ5</accession>